<reference evidence="5" key="1">
    <citation type="submission" date="2023-07" db="EMBL/GenBank/DDBJ databases">
        <authorList>
            <person name="Colorado M.A."/>
            <person name="Villamil L.M."/>
            <person name="Melo J.F."/>
            <person name="Rodriguez J.A."/>
            <person name="Ruiz R.Y."/>
        </authorList>
    </citation>
    <scope>NUCLEOTIDE SEQUENCE [LARGE SCALE GENOMIC DNA]</scope>
    <source>
        <strain evidence="5">C33</strain>
    </source>
</reference>
<keyword evidence="3" id="KW-0597">Phosphoprotein</keyword>
<organism evidence="4 5">
    <name type="scientific">Candidatus Cetobacterium colombiensis</name>
    <dbReference type="NCBI Taxonomy" id="3073100"/>
    <lineage>
        <taxon>Bacteria</taxon>
        <taxon>Fusobacteriati</taxon>
        <taxon>Fusobacteriota</taxon>
        <taxon>Fusobacteriia</taxon>
        <taxon>Fusobacteriales</taxon>
        <taxon>Fusobacteriaceae</taxon>
        <taxon>Cetobacterium</taxon>
    </lineage>
</organism>
<evidence type="ECO:0000313" key="5">
    <source>
        <dbReference type="Proteomes" id="UP001279681"/>
    </source>
</evidence>
<dbReference type="PIRSF" id="PIRSF002736">
    <property type="entry name" value="Citrt_lyas_gamma"/>
    <property type="match status" value="1"/>
</dbReference>
<evidence type="ECO:0000256" key="3">
    <source>
        <dbReference type="ARBA" id="ARBA00022553"/>
    </source>
</evidence>
<name>A0ABU4WCA1_9FUSO</name>
<proteinExistence type="predicted"/>
<evidence type="ECO:0000256" key="1">
    <source>
        <dbReference type="ARBA" id="ARBA00004496"/>
    </source>
</evidence>
<dbReference type="EC" id="4.1.3.6" evidence="4"/>
<dbReference type="Pfam" id="PF06857">
    <property type="entry name" value="ACP"/>
    <property type="match status" value="1"/>
</dbReference>
<comment type="caution">
    <text evidence="4">The sequence shown here is derived from an EMBL/GenBank/DDBJ whole genome shotgun (WGS) entry which is preliminary data.</text>
</comment>
<dbReference type="InterPro" id="IPR023439">
    <property type="entry name" value="Mal_deCO2ase/Cit_lyase_ACP"/>
</dbReference>
<dbReference type="InterPro" id="IPR006495">
    <property type="entry name" value="CitD"/>
</dbReference>
<dbReference type="NCBIfam" id="NF009726">
    <property type="entry name" value="PRK13253.1"/>
    <property type="match status" value="1"/>
</dbReference>
<gene>
    <name evidence="4" type="primary">citD</name>
    <name evidence="4" type="ORF">RFV38_09815</name>
</gene>
<keyword evidence="5" id="KW-1185">Reference proteome</keyword>
<protein>
    <submittedName>
        <fullName evidence="4">Citrate lyase acyl carrier protein</fullName>
        <ecNumber evidence="4">4.1.3.6</ecNumber>
    </submittedName>
</protein>
<evidence type="ECO:0000256" key="2">
    <source>
        <dbReference type="ARBA" id="ARBA00022490"/>
    </source>
</evidence>
<accession>A0ABU4WCA1</accession>
<dbReference type="RefSeq" id="WP_320314163.1">
    <property type="nucleotide sequence ID" value="NZ_JAVIKH010000013.1"/>
</dbReference>
<keyword evidence="4" id="KW-0456">Lyase</keyword>
<evidence type="ECO:0000313" key="4">
    <source>
        <dbReference type="EMBL" id="MDX8336785.1"/>
    </source>
</evidence>
<comment type="subcellular location">
    <subcellularLocation>
        <location evidence="1">Cytoplasm</location>
    </subcellularLocation>
</comment>
<sequence length="93" mass="10235">MEIKVKAVAGTLESSDMYVIIEPNATGIELEIESVVMGQYGDDIKRVILESLEELGVTSAKVLINDKGAIEPVIKSRIQTVVTRAAQQKFTWK</sequence>
<dbReference type="Proteomes" id="UP001279681">
    <property type="component" value="Unassembled WGS sequence"/>
</dbReference>
<keyword evidence="2" id="KW-0963">Cytoplasm</keyword>
<dbReference type="NCBIfam" id="TIGR01608">
    <property type="entry name" value="citD"/>
    <property type="match status" value="1"/>
</dbReference>
<dbReference type="GO" id="GO:0008815">
    <property type="term" value="F:citrate (pro-3S)-lyase activity"/>
    <property type="evidence" value="ECO:0007669"/>
    <property type="project" value="UniProtKB-EC"/>
</dbReference>
<dbReference type="EMBL" id="JAVIKH010000013">
    <property type="protein sequence ID" value="MDX8336785.1"/>
    <property type="molecule type" value="Genomic_DNA"/>
</dbReference>